<protein>
    <submittedName>
        <fullName evidence="1">YheC/YheD family protein</fullName>
    </submittedName>
</protein>
<evidence type="ECO:0000313" key="2">
    <source>
        <dbReference type="Proteomes" id="UP000278746"/>
    </source>
</evidence>
<reference evidence="1 2" key="1">
    <citation type="submission" date="2018-10" db="EMBL/GenBank/DDBJ databases">
        <title>Bacillus Keqinensis sp. nov., a moderately halophilic bacterium isolated from a saline-alkaline lake.</title>
        <authorList>
            <person name="Wang H."/>
        </authorList>
    </citation>
    <scope>NUCLEOTIDE SEQUENCE [LARGE SCALE GENOMIC DNA]</scope>
    <source>
        <strain evidence="1 2">KQ-3</strain>
    </source>
</reference>
<dbReference type="AlphaFoldDB" id="A0A3M7TZZ6"/>
<dbReference type="InterPro" id="IPR026838">
    <property type="entry name" value="YheC/D"/>
</dbReference>
<dbReference type="OrthoDB" id="7869153at2"/>
<gene>
    <name evidence="1" type="ORF">EBO34_11230</name>
</gene>
<dbReference type="Pfam" id="PF14398">
    <property type="entry name" value="ATPgrasp_YheCD"/>
    <property type="match status" value="1"/>
</dbReference>
<dbReference type="EMBL" id="RHIB01000001">
    <property type="protein sequence ID" value="RNA70462.1"/>
    <property type="molecule type" value="Genomic_DNA"/>
</dbReference>
<comment type="caution">
    <text evidence="1">The sequence shown here is derived from an EMBL/GenBank/DDBJ whole genome shotgun (WGS) entry which is preliminary data.</text>
</comment>
<keyword evidence="2" id="KW-1185">Reference proteome</keyword>
<name>A0A3M7TZZ6_9BACI</name>
<sequence length="381" mass="43807">MRRRNKTMNQTTETVRLGALISTSQKKILKQKMKLDKRYSFLAALAAEASESPNLTLYFFSPEDVDVTSGDIHKALYWDRENNKWYECSAPSPEVVYERIYVKNELVDRVRTFFSDNNVPFINARANFNKLICHQKLSEDVKTSPYLPPAIEVRKIEDIHRFLKVHDVIYLKKVISSLGKGVIKLEKTAENSIKYSYYKSRLRTQTVKSIYDLKPVLHRFFHNKTYIAQRGIPLIKIGDQSIDFRAEVQRGKNGIIISGVCARAGLKNSPITVHSTAMPYELFLKEHLHYSEQNIKNTVLKVEEFLTTIYSSLEDAYGPFGEIGIDFGIDTNRDIWFIEANSKSAKVSFEKSYGDAGLRENAFHLLEYAESLHQKEPAQEG</sequence>
<accession>A0A3M7TZZ6</accession>
<dbReference type="SUPFAM" id="SSF56059">
    <property type="entry name" value="Glutathione synthetase ATP-binding domain-like"/>
    <property type="match status" value="1"/>
</dbReference>
<proteinExistence type="predicted"/>
<organism evidence="1 2">
    <name type="scientific">Alteribacter keqinensis</name>
    <dbReference type="NCBI Taxonomy" id="2483800"/>
    <lineage>
        <taxon>Bacteria</taxon>
        <taxon>Bacillati</taxon>
        <taxon>Bacillota</taxon>
        <taxon>Bacilli</taxon>
        <taxon>Bacillales</taxon>
        <taxon>Bacillaceae</taxon>
        <taxon>Alteribacter</taxon>
    </lineage>
</organism>
<evidence type="ECO:0000313" key="1">
    <source>
        <dbReference type="EMBL" id="RNA70462.1"/>
    </source>
</evidence>
<dbReference type="Proteomes" id="UP000278746">
    <property type="component" value="Unassembled WGS sequence"/>
</dbReference>